<dbReference type="SUPFAM" id="SSF58113">
    <property type="entry name" value="Apolipoprotein A-I"/>
    <property type="match status" value="1"/>
</dbReference>
<reference evidence="3 4" key="1">
    <citation type="submission" date="2024-06" db="EMBL/GenBank/DDBJ databases">
        <authorList>
            <person name="Chen R.Y."/>
        </authorList>
    </citation>
    <scope>NUCLEOTIDE SEQUENCE [LARGE SCALE GENOMIC DNA]</scope>
    <source>
        <strain evidence="3 4">D2</strain>
    </source>
</reference>
<feature type="compositionally biased region" description="Basic and acidic residues" evidence="1">
    <location>
        <begin position="30"/>
        <end position="39"/>
    </location>
</feature>
<keyword evidence="2" id="KW-0472">Membrane</keyword>
<evidence type="ECO:0000256" key="2">
    <source>
        <dbReference type="SAM" id="Phobius"/>
    </source>
</evidence>
<dbReference type="EMBL" id="JBELOE010000265">
    <property type="protein sequence ID" value="MER2493470.1"/>
    <property type="molecule type" value="Genomic_DNA"/>
</dbReference>
<keyword evidence="2" id="KW-0812">Transmembrane</keyword>
<evidence type="ECO:0000313" key="4">
    <source>
        <dbReference type="Proteomes" id="UP001467690"/>
    </source>
</evidence>
<proteinExistence type="predicted"/>
<gene>
    <name evidence="3" type="ORF">ABS311_16450</name>
</gene>
<comment type="caution">
    <text evidence="3">The sequence shown here is derived from an EMBL/GenBank/DDBJ whole genome shotgun (WGS) entry which is preliminary data.</text>
</comment>
<keyword evidence="4" id="KW-1185">Reference proteome</keyword>
<evidence type="ECO:0000256" key="1">
    <source>
        <dbReference type="SAM" id="MobiDB-lite"/>
    </source>
</evidence>
<evidence type="ECO:0000313" key="3">
    <source>
        <dbReference type="EMBL" id="MER2493470.1"/>
    </source>
</evidence>
<protein>
    <submittedName>
        <fullName evidence="3">DUF883 domain-containing protein</fullName>
    </submittedName>
</protein>
<feature type="region of interest" description="Disordered" evidence="1">
    <location>
        <begin position="1"/>
        <end position="73"/>
    </location>
</feature>
<feature type="transmembrane region" description="Helical" evidence="2">
    <location>
        <begin position="89"/>
        <end position="107"/>
    </location>
</feature>
<feature type="compositionally biased region" description="Low complexity" evidence="1">
    <location>
        <begin position="1"/>
        <end position="20"/>
    </location>
</feature>
<dbReference type="Proteomes" id="UP001467690">
    <property type="component" value="Unassembled WGS sequence"/>
</dbReference>
<keyword evidence="2" id="KW-1133">Transmembrane helix</keyword>
<accession>A0ABV1RKR6</accession>
<dbReference type="RefSeq" id="WP_350402635.1">
    <property type="nucleotide sequence ID" value="NZ_JBELOE010000265.1"/>
</dbReference>
<organism evidence="3 4">
    <name type="scientific">Catenovulum sediminis</name>
    <dbReference type="NCBI Taxonomy" id="1740262"/>
    <lineage>
        <taxon>Bacteria</taxon>
        <taxon>Pseudomonadati</taxon>
        <taxon>Pseudomonadota</taxon>
        <taxon>Gammaproteobacteria</taxon>
        <taxon>Alteromonadales</taxon>
        <taxon>Alteromonadaceae</taxon>
        <taxon>Catenovulum</taxon>
    </lineage>
</organism>
<sequence length="110" mass="11488">MANTNTATAAKKVANSANSVTESSTPIADKVSESLHHSADSISEQAAKTEEKVRATAAQSAETMHEKQAQAKDMWQSSALKNYVDNNPVATAGIAFAAGALLSSILIKKK</sequence>
<name>A0ABV1RKR6_9ALTE</name>